<dbReference type="InterPro" id="IPR006645">
    <property type="entry name" value="NGN-like_dom"/>
</dbReference>
<evidence type="ECO:0000313" key="7">
    <source>
        <dbReference type="Proteomes" id="UP000000483"/>
    </source>
</evidence>
<dbReference type="SMART" id="SM00738">
    <property type="entry name" value="NGN"/>
    <property type="match status" value="1"/>
</dbReference>
<keyword evidence="2 4" id="KW-0805">Transcription regulation</keyword>
<evidence type="ECO:0000256" key="3">
    <source>
        <dbReference type="ARBA" id="ARBA00023163"/>
    </source>
</evidence>
<dbReference type="AlphaFoldDB" id="F2NHY7"/>
<dbReference type="InterPro" id="IPR001062">
    <property type="entry name" value="Transcrpt_antiterm_NusG"/>
</dbReference>
<dbReference type="GO" id="GO:0031564">
    <property type="term" value="P:transcription antitermination"/>
    <property type="evidence" value="ECO:0007669"/>
    <property type="project" value="UniProtKB-KW"/>
</dbReference>
<evidence type="ECO:0000256" key="2">
    <source>
        <dbReference type="ARBA" id="ARBA00023015"/>
    </source>
</evidence>
<evidence type="ECO:0000256" key="1">
    <source>
        <dbReference type="ARBA" id="ARBA00022814"/>
    </source>
</evidence>
<dbReference type="PANTHER" id="PTHR30265:SF4">
    <property type="entry name" value="KOW MOTIF FAMILY PROTEIN, EXPRESSED"/>
    <property type="match status" value="1"/>
</dbReference>
<evidence type="ECO:0000256" key="4">
    <source>
        <dbReference type="RuleBase" id="RU000538"/>
    </source>
</evidence>
<reference evidence="7" key="2">
    <citation type="submission" date="2011-03" db="EMBL/GenBank/DDBJ databases">
        <title>The complete genome of Desulfobacca acetoxidans DSM 11109.</title>
        <authorList>
            <consortium name="US DOE Joint Genome Institute (JGI-PGF)"/>
            <person name="Lucas S."/>
            <person name="Copeland A."/>
            <person name="Lapidus A."/>
            <person name="Bruce D."/>
            <person name="Goodwin L."/>
            <person name="Pitluck S."/>
            <person name="Peters L."/>
            <person name="Kyrpides N."/>
            <person name="Mavromatis K."/>
            <person name="Ivanova N."/>
            <person name="Ovchinnikova G."/>
            <person name="Teshima H."/>
            <person name="Detter J.C."/>
            <person name="Han C."/>
            <person name="Land M."/>
            <person name="Hauser L."/>
            <person name="Markowitz V."/>
            <person name="Cheng J.-F."/>
            <person name="Hugenholtz P."/>
            <person name="Woyke T."/>
            <person name="Wu D."/>
            <person name="Spring S."/>
            <person name="Schueler E."/>
            <person name="Brambilla E."/>
            <person name="Klenk H.-P."/>
            <person name="Eisen J.A."/>
        </authorList>
    </citation>
    <scope>NUCLEOTIDE SEQUENCE [LARGE SCALE GENOMIC DNA]</scope>
    <source>
        <strain evidence="7">ATCC 700848 / DSM 11109 / ASRB2</strain>
    </source>
</reference>
<dbReference type="Proteomes" id="UP000000483">
    <property type="component" value="Chromosome"/>
</dbReference>
<dbReference type="GO" id="GO:0006354">
    <property type="term" value="P:DNA-templated transcription elongation"/>
    <property type="evidence" value="ECO:0007669"/>
    <property type="project" value="InterPro"/>
</dbReference>
<dbReference type="eggNOG" id="COG0250">
    <property type="taxonomic scope" value="Bacteria"/>
</dbReference>
<name>F2NHY7_DESAR</name>
<dbReference type="InterPro" id="IPR008991">
    <property type="entry name" value="Translation_prot_SH3-like_sf"/>
</dbReference>
<dbReference type="EMBL" id="CP002629">
    <property type="protein sequence ID" value="AEB09613.1"/>
    <property type="molecule type" value="Genomic_DNA"/>
</dbReference>
<accession>F2NHY7</accession>
<dbReference type="KEGG" id="dao:Desac_1773"/>
<dbReference type="SUPFAM" id="SSF82679">
    <property type="entry name" value="N-utilization substance G protein NusG, N-terminal domain"/>
    <property type="match status" value="1"/>
</dbReference>
<dbReference type="Pfam" id="PF02357">
    <property type="entry name" value="NusG"/>
    <property type="match status" value="1"/>
</dbReference>
<dbReference type="GO" id="GO:0032784">
    <property type="term" value="P:regulation of DNA-templated transcription elongation"/>
    <property type="evidence" value="ECO:0007669"/>
    <property type="project" value="InterPro"/>
</dbReference>
<dbReference type="CDD" id="cd06091">
    <property type="entry name" value="KOW_NusG"/>
    <property type="match status" value="1"/>
</dbReference>
<dbReference type="InterPro" id="IPR043425">
    <property type="entry name" value="NusG-like"/>
</dbReference>
<dbReference type="InterPro" id="IPR036735">
    <property type="entry name" value="NGN_dom_sf"/>
</dbReference>
<protein>
    <recommendedName>
        <fullName evidence="4">Transcription termination/antitermination protein NusG</fullName>
    </recommendedName>
</protein>
<keyword evidence="4" id="KW-0806">Transcription termination</keyword>
<keyword evidence="3 4" id="KW-0804">Transcription</keyword>
<dbReference type="OrthoDB" id="9790639at2"/>
<dbReference type="PANTHER" id="PTHR30265">
    <property type="entry name" value="RHO-INTERACTING TRANSCRIPTION TERMINATION FACTOR NUSG"/>
    <property type="match status" value="1"/>
</dbReference>
<keyword evidence="7" id="KW-1185">Reference proteome</keyword>
<dbReference type="GO" id="GO:0006353">
    <property type="term" value="P:DNA-templated transcription termination"/>
    <property type="evidence" value="ECO:0007669"/>
    <property type="project" value="UniProtKB-KW"/>
</dbReference>
<organism evidence="6 7">
    <name type="scientific">Desulfobacca acetoxidans (strain ATCC 700848 / DSM 11109 / ASRB2)</name>
    <dbReference type="NCBI Taxonomy" id="880072"/>
    <lineage>
        <taxon>Bacteria</taxon>
        <taxon>Pseudomonadati</taxon>
        <taxon>Thermodesulfobacteriota</taxon>
        <taxon>Desulfobaccia</taxon>
        <taxon>Desulfobaccales</taxon>
        <taxon>Desulfobaccaceae</taxon>
        <taxon>Desulfobacca</taxon>
    </lineage>
</organism>
<dbReference type="STRING" id="880072.Desac_1773"/>
<dbReference type="HOGENOM" id="CLU_067287_5_0_7"/>
<dbReference type="RefSeq" id="WP_013706723.1">
    <property type="nucleotide sequence ID" value="NC_015388.1"/>
</dbReference>
<evidence type="ECO:0000313" key="6">
    <source>
        <dbReference type="EMBL" id="AEB09613.1"/>
    </source>
</evidence>
<feature type="domain" description="NusG-like N-terminal" evidence="5">
    <location>
        <begin position="26"/>
        <end position="125"/>
    </location>
</feature>
<gene>
    <name evidence="6" type="ordered locus">Desac_1773</name>
</gene>
<dbReference type="SUPFAM" id="SSF50104">
    <property type="entry name" value="Translation proteins SH3-like domain"/>
    <property type="match status" value="1"/>
</dbReference>
<dbReference type="Gene3D" id="3.30.70.940">
    <property type="entry name" value="NusG, N-terminal domain"/>
    <property type="match status" value="1"/>
</dbReference>
<comment type="similarity">
    <text evidence="4">Belongs to the NusG family.</text>
</comment>
<sequence length="190" mass="21768">MYQESLGNYQQTYYPAGVWGAAGNGTASWYVVYTACHHEFRVEQRLKRSGRETFLPWIAVPSRRCDRRLQINVPLFPGYLFIREQLTPVVYHEIVRLPGVARILRCNGGYATVCPEVIESIRQSLASLRPCGPHAFVQRGKQVRVVEGPLRGIVGIIKELKHRKRRLVITVELFKRSMAVELDDDAVEPY</sequence>
<reference evidence="6 7" key="1">
    <citation type="journal article" date="2011" name="Stand. Genomic Sci.">
        <title>Complete genome sequence of the acetate-degrading sulfate reducer Desulfobacca acetoxidans type strain (ASRB2).</title>
        <authorList>
            <person name="Goker M."/>
            <person name="Teshima H."/>
            <person name="Lapidus A."/>
            <person name="Nolan M."/>
            <person name="Lucas S."/>
            <person name="Hammon N."/>
            <person name="Deshpande S."/>
            <person name="Cheng J.F."/>
            <person name="Tapia R."/>
            <person name="Han C."/>
            <person name="Goodwin L."/>
            <person name="Pitluck S."/>
            <person name="Huntemann M."/>
            <person name="Liolios K."/>
            <person name="Ivanova N."/>
            <person name="Pagani I."/>
            <person name="Mavromatis K."/>
            <person name="Ovchinikova G."/>
            <person name="Pati A."/>
            <person name="Chen A."/>
            <person name="Palaniappan K."/>
            <person name="Land M."/>
            <person name="Hauser L."/>
            <person name="Brambilla E.M."/>
            <person name="Rohde M."/>
            <person name="Spring S."/>
            <person name="Detter J.C."/>
            <person name="Woyke T."/>
            <person name="Bristow J."/>
            <person name="Eisen J.A."/>
            <person name="Markowitz V."/>
            <person name="Hugenholtz P."/>
            <person name="Kyrpides N.C."/>
            <person name="Klenk H.P."/>
        </authorList>
    </citation>
    <scope>NUCLEOTIDE SEQUENCE [LARGE SCALE GENOMIC DNA]</scope>
    <source>
        <strain evidence="7">ATCC 700848 / DSM 11109 / ASRB2</strain>
    </source>
</reference>
<dbReference type="PRINTS" id="PR00338">
    <property type="entry name" value="NUSGTNSCPFCT"/>
</dbReference>
<evidence type="ECO:0000259" key="5">
    <source>
        <dbReference type="SMART" id="SM00738"/>
    </source>
</evidence>
<keyword evidence="1 4" id="KW-0889">Transcription antitermination</keyword>
<proteinExistence type="inferred from homology"/>
<comment type="function">
    <text evidence="4">Participates in transcription elongation, termination and antitermination.</text>
</comment>